<protein>
    <submittedName>
        <fullName evidence="2">Uncharacterized protein</fullName>
    </submittedName>
</protein>
<sequence>MQLFFQITKSSSHTLPLYATLLKKATELIGFIESSANFQCFRLRLFMVSGFIATGLIIYFCL</sequence>
<dbReference type="AlphaFoldDB" id="A0A0D2JC05"/>
<accession>A0A0D2JC05</accession>
<feature type="transmembrane region" description="Helical" evidence="1">
    <location>
        <begin position="43"/>
        <end position="61"/>
    </location>
</feature>
<evidence type="ECO:0000313" key="3">
    <source>
        <dbReference type="Proteomes" id="UP000032233"/>
    </source>
</evidence>
<keyword evidence="1" id="KW-1133">Transmembrane helix</keyword>
<dbReference type="STRING" id="1429043.X474_15210"/>
<dbReference type="EMBL" id="AZAC01000017">
    <property type="protein sequence ID" value="KIX13306.1"/>
    <property type="molecule type" value="Genomic_DNA"/>
</dbReference>
<comment type="caution">
    <text evidence="2">The sequence shown here is derived from an EMBL/GenBank/DDBJ whole genome shotgun (WGS) entry which is preliminary data.</text>
</comment>
<proteinExistence type="predicted"/>
<evidence type="ECO:0000313" key="2">
    <source>
        <dbReference type="EMBL" id="KIX13306.1"/>
    </source>
</evidence>
<dbReference type="Proteomes" id="UP000032233">
    <property type="component" value="Unassembled WGS sequence"/>
</dbReference>
<evidence type="ECO:0000256" key="1">
    <source>
        <dbReference type="SAM" id="Phobius"/>
    </source>
</evidence>
<dbReference type="InParanoid" id="A0A0D2JC05"/>
<reference evidence="2 3" key="1">
    <citation type="submission" date="2013-11" db="EMBL/GenBank/DDBJ databases">
        <title>Metagenomic analysis of a methanogenic consortium involved in long chain n-alkane degradation.</title>
        <authorList>
            <person name="Davidova I.A."/>
            <person name="Callaghan A.V."/>
            <person name="Wawrik B."/>
            <person name="Pruitt S."/>
            <person name="Marks C."/>
            <person name="Duncan K.E."/>
            <person name="Suflita J.M."/>
        </authorList>
    </citation>
    <scope>NUCLEOTIDE SEQUENCE [LARGE SCALE GENOMIC DNA]</scope>
    <source>
        <strain evidence="2 3">SPR</strain>
    </source>
</reference>
<keyword evidence="1" id="KW-0472">Membrane</keyword>
<keyword evidence="3" id="KW-1185">Reference proteome</keyword>
<organism evidence="2 3">
    <name type="scientific">Dethiosulfatarculus sandiegensis</name>
    <dbReference type="NCBI Taxonomy" id="1429043"/>
    <lineage>
        <taxon>Bacteria</taxon>
        <taxon>Pseudomonadati</taxon>
        <taxon>Thermodesulfobacteriota</taxon>
        <taxon>Desulfarculia</taxon>
        <taxon>Desulfarculales</taxon>
        <taxon>Desulfarculaceae</taxon>
        <taxon>Dethiosulfatarculus</taxon>
    </lineage>
</organism>
<name>A0A0D2JC05_9BACT</name>
<gene>
    <name evidence="2" type="ORF">X474_15210</name>
</gene>
<keyword evidence="1" id="KW-0812">Transmembrane</keyword>